<name>A0ABY5U7D1_9HYPH</name>
<evidence type="ECO:0008006" key="3">
    <source>
        <dbReference type="Google" id="ProtNLM"/>
    </source>
</evidence>
<evidence type="ECO:0000313" key="2">
    <source>
        <dbReference type="Proteomes" id="UP001058739"/>
    </source>
</evidence>
<dbReference type="EMBL" id="CP099967">
    <property type="protein sequence ID" value="UWL59246.1"/>
    <property type="molecule type" value="Genomic_DNA"/>
</dbReference>
<evidence type="ECO:0000313" key="1">
    <source>
        <dbReference type="EMBL" id="UWL59246.1"/>
    </source>
</evidence>
<organism evidence="1 2">
    <name type="scientific">Brucella pseudintermedia</name>
    <dbReference type="NCBI Taxonomy" id="370111"/>
    <lineage>
        <taxon>Bacteria</taxon>
        <taxon>Pseudomonadati</taxon>
        <taxon>Pseudomonadota</taxon>
        <taxon>Alphaproteobacteria</taxon>
        <taxon>Hyphomicrobiales</taxon>
        <taxon>Brucellaceae</taxon>
        <taxon>Brucella/Ochrobactrum group</taxon>
        <taxon>Brucella</taxon>
    </lineage>
</organism>
<protein>
    <recommendedName>
        <fullName evidence="3">DUF2441 domain-containing protein</fullName>
    </recommendedName>
</protein>
<keyword evidence="2" id="KW-1185">Reference proteome</keyword>
<gene>
    <name evidence="1" type="ORF">NIK97_06740</name>
</gene>
<reference evidence="1" key="1">
    <citation type="submission" date="2022-06" db="EMBL/GenBank/DDBJ databases">
        <title>Complete Genome Sequence of Deoxynivalenol-bioadsorption Ochrobactrum pseudintermedium ASAG-D25.</title>
        <authorList>
            <person name="Wang N."/>
        </authorList>
    </citation>
    <scope>NUCLEOTIDE SEQUENCE</scope>
    <source>
        <strain evidence="1">ASAG-D25</strain>
    </source>
</reference>
<sequence>MGLYPEIYWHLADRSSLIFHNAYLGKGFLSTISLLATGDLAGATTPYAHLNHEQDKEQLFEAIRTADYPNCPTRIKSFYCFASKADADRAKAEWYHGQEKELVEVQIVKPSVFHRADSKLLDGGRDAWEKNAHLYWKGATTNDPLLETIVHGMVFFPGWERKPFGLLGL</sequence>
<dbReference type="SUPFAM" id="SSF56399">
    <property type="entry name" value="ADP-ribosylation"/>
    <property type="match status" value="1"/>
</dbReference>
<accession>A0ABY5U7D1</accession>
<dbReference type="RefSeq" id="WP_259697837.1">
    <property type="nucleotide sequence ID" value="NZ_CP099967.1"/>
</dbReference>
<proteinExistence type="predicted"/>
<dbReference type="Proteomes" id="UP001058739">
    <property type="component" value="Chromosome 01"/>
</dbReference>